<reference evidence="2 3" key="1">
    <citation type="submission" date="2018-06" db="EMBL/GenBank/DDBJ databases">
        <title>Phytoactinopolyspora halophila sp. nov., a novel halophilic actinomycete isolated from a saline soil in China.</title>
        <authorList>
            <person name="Tang S.-K."/>
        </authorList>
    </citation>
    <scope>NUCLEOTIDE SEQUENCE [LARGE SCALE GENOMIC DNA]</scope>
    <source>
        <strain evidence="2 3">YIM 96934</strain>
    </source>
</reference>
<evidence type="ECO:0000313" key="2">
    <source>
        <dbReference type="EMBL" id="RAW10037.1"/>
    </source>
</evidence>
<dbReference type="EMBL" id="QMIG01000031">
    <property type="protein sequence ID" value="RAW10037.1"/>
    <property type="molecule type" value="Genomic_DNA"/>
</dbReference>
<name>A0A329QCQ6_9ACTN</name>
<keyword evidence="3" id="KW-1185">Reference proteome</keyword>
<sequence length="550" mass="59767">MTTLYYPFTLRLREPLTLTRFDGVTPAIATTHVIDGQALRGATSAAIMRAVPEQHRQHLIQELILSRRVSYLPAYPAYLGDERALPAPRNWRCPKKPDTAQGGSEECVYDQASPEDMAGPPPELTVKPLTGPIGRSAGRIYPVTVATTTTHRNLTDRRSGGAGRVVKNERGTSIPTGSVWSQEAIKAGETFSGLIAFTGDEHSIAELAEMLRRTWNDGGLRLGRAGNSGFGGWPEVSWGDPRPREIDDDPMPMSDGERRMLTLTSPAVVRHPRSGSPGPENLAAAVETLTDGALHVDDSYVDGLTLSGMNRHWAATTPTVRAATAGSTVIVKATRDIGVDELLAWEQAGLGERRRDGCGRFVFLEPLEGPVPIDTVPDWATEFSAPSTAPADDSFVWRGQRSALDTVIRQQAVRAARKVAEHVDGSLPSPSVLGRARSQYAAGEIARSSGDEDELAKCVLPGNEWCVRQLVMRPSDSVSLDELQGSGLTRDIFPAGWDQGWVDAERVQRAAEEAAPEWWRVFVAALLKKLHFRAQRQSDGEAEGSSDRDS</sequence>
<evidence type="ECO:0000313" key="3">
    <source>
        <dbReference type="Proteomes" id="UP000250462"/>
    </source>
</evidence>
<protein>
    <recommendedName>
        <fullName evidence="4">CRISPR-associated protein</fullName>
    </recommendedName>
</protein>
<accession>A0A329QCQ6</accession>
<dbReference type="AlphaFoldDB" id="A0A329QCQ6"/>
<evidence type="ECO:0008006" key="4">
    <source>
        <dbReference type="Google" id="ProtNLM"/>
    </source>
</evidence>
<dbReference type="Proteomes" id="UP000250462">
    <property type="component" value="Unassembled WGS sequence"/>
</dbReference>
<evidence type="ECO:0000256" key="1">
    <source>
        <dbReference type="SAM" id="MobiDB-lite"/>
    </source>
</evidence>
<dbReference type="RefSeq" id="WP_112260090.1">
    <property type="nucleotide sequence ID" value="NZ_QMIG01000031.1"/>
</dbReference>
<feature type="region of interest" description="Disordered" evidence="1">
    <location>
        <begin position="154"/>
        <end position="175"/>
    </location>
</feature>
<organism evidence="2 3">
    <name type="scientific">Phytoactinopolyspora halophila</name>
    <dbReference type="NCBI Taxonomy" id="1981511"/>
    <lineage>
        <taxon>Bacteria</taxon>
        <taxon>Bacillati</taxon>
        <taxon>Actinomycetota</taxon>
        <taxon>Actinomycetes</taxon>
        <taxon>Jiangellales</taxon>
        <taxon>Jiangellaceae</taxon>
        <taxon>Phytoactinopolyspora</taxon>
    </lineage>
</organism>
<feature type="region of interest" description="Disordered" evidence="1">
    <location>
        <begin position="233"/>
        <end position="254"/>
    </location>
</feature>
<gene>
    <name evidence="2" type="ORF">DPM12_19775</name>
</gene>
<comment type="caution">
    <text evidence="2">The sequence shown here is derived from an EMBL/GenBank/DDBJ whole genome shotgun (WGS) entry which is preliminary data.</text>
</comment>
<proteinExistence type="predicted"/>
<dbReference type="OrthoDB" id="482771at2"/>